<dbReference type="RefSeq" id="YP_009103434.1">
    <property type="nucleotide sequence ID" value="NC_025460.1"/>
</dbReference>
<dbReference type="GeneID" id="22276129"/>
<evidence type="ECO:0000313" key="1">
    <source>
        <dbReference type="EMBL" id="AIA08774.1"/>
    </source>
</evidence>
<evidence type="ECO:0000313" key="2">
    <source>
        <dbReference type="Proteomes" id="UP000027380"/>
    </source>
</evidence>
<name>A0A068A205_9CAUD</name>
<protein>
    <submittedName>
        <fullName evidence="1">Uncharacterized protein</fullName>
    </submittedName>
</protein>
<reference evidence="1 2" key="1">
    <citation type="journal article" date="2014" name="Clin. Microbiol. Infect.">
        <title>Typing of Panton-Valentine leukocidin-encoding phages carried by methicillin-susceptible and methicillin-resistant Staphylococcus aureus from Italy.</title>
        <authorList>
            <person name="Sanchini A."/>
            <person name="Del Grosso M."/>
            <person name="Villa L."/>
            <person name="Ammendolia M.G."/>
            <person name="Superti F."/>
            <person name="Monaco M."/>
            <person name="Pantosti A."/>
        </authorList>
    </citation>
    <scope>NUCLEOTIDE SEQUENCE [LARGE SCALE GENOMIC DNA]</scope>
</reference>
<dbReference type="EMBL" id="KJ596420">
    <property type="protein sequence ID" value="AIA08774.1"/>
    <property type="molecule type" value="Genomic_DNA"/>
</dbReference>
<sequence>MTWFEEHVEPSVEWERKAEQAVLSDDEVKTITEYREKYNNPYIYMSVQNKNYLVEYVDRHTGDIVLHNLKLKKSYRSRAHQYFFVGQIVVPGEPKGIIYETSLIIR</sequence>
<accession>A0A068A205</accession>
<proteinExistence type="predicted"/>
<dbReference type="KEGG" id="vg:22276129"/>
<organism evidence="1 2">
    <name type="scientific">Staphylococcus phage phiSa119</name>
    <dbReference type="NCBI Taxonomy" id="1498220"/>
    <lineage>
        <taxon>Viruses</taxon>
        <taxon>Duplodnaviria</taxon>
        <taxon>Heunggongvirae</taxon>
        <taxon>Uroviricota</taxon>
        <taxon>Caudoviricetes</taxon>
        <taxon>Bronfenbrennervirinae</taxon>
        <taxon>Biseptimavirus</taxon>
        <taxon>Biseptimavirus P1105</taxon>
    </lineage>
</organism>
<dbReference type="OrthoDB" id="15970at10239"/>
<dbReference type="Proteomes" id="UP000027380">
    <property type="component" value="Segment"/>
</dbReference>